<dbReference type="GO" id="GO:0043176">
    <property type="term" value="F:amine binding"/>
    <property type="evidence" value="ECO:0007669"/>
    <property type="project" value="InterPro"/>
</dbReference>
<evidence type="ECO:0000313" key="3">
    <source>
        <dbReference type="EMBL" id="MXU98369.1"/>
    </source>
</evidence>
<protein>
    <submittedName>
        <fullName evidence="3">Putative lipocalin</fullName>
    </submittedName>
</protein>
<dbReference type="GO" id="GO:0030682">
    <property type="term" value="P:symbiont-mediated perturbation of host defenses"/>
    <property type="evidence" value="ECO:0007669"/>
    <property type="project" value="InterPro"/>
</dbReference>
<feature type="chain" id="PRO_5025396470" evidence="2">
    <location>
        <begin position="23"/>
        <end position="330"/>
    </location>
</feature>
<dbReference type="InterPro" id="IPR002970">
    <property type="entry name" value="Tick_his-bd"/>
</dbReference>
<feature type="compositionally biased region" description="Basic and acidic residues" evidence="1">
    <location>
        <begin position="254"/>
        <end position="269"/>
    </location>
</feature>
<proteinExistence type="predicted"/>
<name>A0A6B0V8A3_IXORI</name>
<accession>A0A6B0V8A3</accession>
<dbReference type="Pfam" id="PF02098">
    <property type="entry name" value="His_binding"/>
    <property type="match status" value="1"/>
</dbReference>
<dbReference type="SUPFAM" id="SSF50814">
    <property type="entry name" value="Lipocalins"/>
    <property type="match status" value="1"/>
</dbReference>
<dbReference type="Gene3D" id="2.40.128.20">
    <property type="match status" value="1"/>
</dbReference>
<evidence type="ECO:0000256" key="2">
    <source>
        <dbReference type="SAM" id="SignalP"/>
    </source>
</evidence>
<reference evidence="3" key="1">
    <citation type="submission" date="2019-12" db="EMBL/GenBank/DDBJ databases">
        <title>An insight into the sialome of adult female Ixodes ricinus ticks feeding for 6 days.</title>
        <authorList>
            <person name="Perner J."/>
            <person name="Ribeiro J.M.C."/>
        </authorList>
    </citation>
    <scope>NUCLEOTIDE SEQUENCE</scope>
    <source>
        <strain evidence="3">Semi-engorged</strain>
        <tissue evidence="3">Salivary glands</tissue>
    </source>
</reference>
<sequence length="330" mass="38465">MSSTMLALKHLVFCVSVFAVYADVVFDNWKKPPDNNPDLNRKDLGAMQDAWKTIKCMTNQSYYLIYSSGRGTRKHYPHMSCLQVQTSDLNNTLKSAKYTSKWYDTKSKTMKSSTQSVQAVKQKDYSIENIMHLGQPQRKATSPNGTCYNLNFNFLCESGGCRIPHQECWRPRWTKYSEKYVVFSTSLCYIVRSLQDEEDYESCEFWLRGDWLKNNVTIPQVVTIVKKEGSEKIEESAENEESGKSEEREEREEKEESKESKESVQCEEEPRNANKTTYLYDSLFKELPSSCRYAFLLNCGYPTYRIYDKEDCDKINKSENETSDDANKRE</sequence>
<feature type="region of interest" description="Disordered" evidence="1">
    <location>
        <begin position="229"/>
        <end position="269"/>
    </location>
</feature>
<dbReference type="InterPro" id="IPR012674">
    <property type="entry name" value="Calycin"/>
</dbReference>
<feature type="compositionally biased region" description="Basic and acidic residues" evidence="1">
    <location>
        <begin position="229"/>
        <end position="248"/>
    </location>
</feature>
<feature type="signal peptide" evidence="2">
    <location>
        <begin position="1"/>
        <end position="22"/>
    </location>
</feature>
<organism evidence="3">
    <name type="scientific">Ixodes ricinus</name>
    <name type="common">Common tick</name>
    <name type="synonym">Acarus ricinus</name>
    <dbReference type="NCBI Taxonomy" id="34613"/>
    <lineage>
        <taxon>Eukaryota</taxon>
        <taxon>Metazoa</taxon>
        <taxon>Ecdysozoa</taxon>
        <taxon>Arthropoda</taxon>
        <taxon>Chelicerata</taxon>
        <taxon>Arachnida</taxon>
        <taxon>Acari</taxon>
        <taxon>Parasitiformes</taxon>
        <taxon>Ixodida</taxon>
        <taxon>Ixodoidea</taxon>
        <taxon>Ixodidae</taxon>
        <taxon>Ixodinae</taxon>
        <taxon>Ixodes</taxon>
    </lineage>
</organism>
<dbReference type="AlphaFoldDB" id="A0A6B0V8A3"/>
<dbReference type="EMBL" id="GIFC01016286">
    <property type="protein sequence ID" value="MXU98369.1"/>
    <property type="molecule type" value="Transcribed_RNA"/>
</dbReference>
<evidence type="ECO:0000256" key="1">
    <source>
        <dbReference type="SAM" id="MobiDB-lite"/>
    </source>
</evidence>
<keyword evidence="2" id="KW-0732">Signal</keyword>